<accession>A0A939DZL0</accession>
<comment type="cofactor">
    <cofactor evidence="2">
        <name>a divalent metal cation</name>
        <dbReference type="ChEBI" id="CHEBI:60240"/>
    </cofactor>
</comment>
<evidence type="ECO:0000313" key="14">
    <source>
        <dbReference type="EMBL" id="MBN8206868.1"/>
    </source>
</evidence>
<proteinExistence type="inferred from homology"/>
<evidence type="ECO:0000256" key="1">
    <source>
        <dbReference type="ARBA" id="ARBA00001342"/>
    </source>
</evidence>
<evidence type="ECO:0000256" key="8">
    <source>
        <dbReference type="ARBA" id="ARBA00025046"/>
    </source>
</evidence>
<evidence type="ECO:0000256" key="5">
    <source>
        <dbReference type="ARBA" id="ARBA00012213"/>
    </source>
</evidence>
<dbReference type="GO" id="GO:0008948">
    <property type="term" value="F:oxaloacetate decarboxylase activity"/>
    <property type="evidence" value="ECO:0007669"/>
    <property type="project" value="UniProtKB-EC"/>
</dbReference>
<comment type="function">
    <text evidence="8">Catalyzes the aldol cleavage of 4-hydroxy-4-methyl-2-oxoglutarate (HMG) into 2 molecules of pyruvate. Also contains a secondary oxaloacetate (OAA) decarboxylase activity due to the common pyruvate enolate transition state formed following C-C bond cleavage in the retro-aldol and decarboxylation reactions.</text>
</comment>
<evidence type="ECO:0000256" key="10">
    <source>
        <dbReference type="ARBA" id="ARBA00030169"/>
    </source>
</evidence>
<keyword evidence="13" id="KW-0460">Magnesium</keyword>
<feature type="binding site" evidence="13">
    <location>
        <begin position="99"/>
        <end position="102"/>
    </location>
    <ligand>
        <name>substrate</name>
    </ligand>
</feature>
<dbReference type="EC" id="4.1.1.112" evidence="6"/>
<protein>
    <recommendedName>
        <fullName evidence="7">Putative 4-hydroxy-4-methyl-2-oxoglutarate aldolase</fullName>
        <ecNumber evidence="6">4.1.1.112</ecNumber>
        <ecNumber evidence="5">4.1.3.17</ecNumber>
    </recommendedName>
    <alternativeName>
        <fullName evidence="11">Oxaloacetate decarboxylase</fullName>
    </alternativeName>
    <alternativeName>
        <fullName evidence="9">Regulator of ribonuclease activity homolog</fullName>
    </alternativeName>
    <alternativeName>
        <fullName evidence="10">RraA-like protein</fullName>
    </alternativeName>
</protein>
<dbReference type="EC" id="4.1.3.17" evidence="5"/>
<evidence type="ECO:0000256" key="3">
    <source>
        <dbReference type="ARBA" id="ARBA00008621"/>
    </source>
</evidence>
<reference evidence="14" key="1">
    <citation type="submission" date="2020-12" db="EMBL/GenBank/DDBJ databases">
        <title>PHA producing bacteria isolated from mangrove.</title>
        <authorList>
            <person name="Zheng W."/>
            <person name="Yu S."/>
            <person name="Huang Y."/>
        </authorList>
    </citation>
    <scope>NUCLEOTIDE SEQUENCE</scope>
    <source>
        <strain evidence="14">GN8-5</strain>
    </source>
</reference>
<sequence length="228" mass="23499">MTRGARFFRTGAMAPRLDEQLVDRLRASSTATLGHLTDLGFVRGLTAIAPIRSSFVGSALTVRIPHADSTAVHHALGLAQPGDVLVIDQSGDDARSSFGGTLAGIAADAGVVAAISNGRTNDIDEIAELGFPLFSRGATPLTTRLHGFEGRINDPVSVGGVAVLPGDVVFGDADGVCVIPRTDAQRILQTLEELDADPVILGLRDAVRAGTPLGSITGASALYKANHG</sequence>
<dbReference type="InterPro" id="IPR036704">
    <property type="entry name" value="RraA/RraA-like_sf"/>
</dbReference>
<dbReference type="GO" id="GO:0047443">
    <property type="term" value="F:4-hydroxy-4-methyl-2-oxoglutarate aldolase activity"/>
    <property type="evidence" value="ECO:0007669"/>
    <property type="project" value="UniProtKB-EC"/>
</dbReference>
<evidence type="ECO:0000256" key="11">
    <source>
        <dbReference type="ARBA" id="ARBA00032305"/>
    </source>
</evidence>
<comment type="catalytic activity">
    <reaction evidence="12">
        <text>oxaloacetate + H(+) = pyruvate + CO2</text>
        <dbReference type="Rhea" id="RHEA:15641"/>
        <dbReference type="ChEBI" id="CHEBI:15361"/>
        <dbReference type="ChEBI" id="CHEBI:15378"/>
        <dbReference type="ChEBI" id="CHEBI:16452"/>
        <dbReference type="ChEBI" id="CHEBI:16526"/>
        <dbReference type="EC" id="4.1.1.112"/>
    </reaction>
</comment>
<dbReference type="GO" id="GO:0046872">
    <property type="term" value="F:metal ion binding"/>
    <property type="evidence" value="ECO:0007669"/>
    <property type="project" value="UniProtKB-KW"/>
</dbReference>
<evidence type="ECO:0000256" key="12">
    <source>
        <dbReference type="ARBA" id="ARBA00047973"/>
    </source>
</evidence>
<dbReference type="Gene3D" id="3.50.30.40">
    <property type="entry name" value="Ribonuclease E inhibitor RraA/RraA-like"/>
    <property type="match status" value="1"/>
</dbReference>
<comment type="cofactor">
    <cofactor evidence="13">
        <name>Mg(2+)</name>
        <dbReference type="ChEBI" id="CHEBI:18420"/>
    </cofactor>
</comment>
<dbReference type="RefSeq" id="WP_206824676.1">
    <property type="nucleotide sequence ID" value="NZ_CP063379.1"/>
</dbReference>
<evidence type="ECO:0000256" key="9">
    <source>
        <dbReference type="ARBA" id="ARBA00029596"/>
    </source>
</evidence>
<dbReference type="Pfam" id="PF03737">
    <property type="entry name" value="RraA-like"/>
    <property type="match status" value="1"/>
</dbReference>
<keyword evidence="13" id="KW-0479">Metal-binding</keyword>
<evidence type="ECO:0000313" key="15">
    <source>
        <dbReference type="Proteomes" id="UP000664385"/>
    </source>
</evidence>
<evidence type="ECO:0000256" key="2">
    <source>
        <dbReference type="ARBA" id="ARBA00001968"/>
    </source>
</evidence>
<dbReference type="EMBL" id="JAEMWU010000003">
    <property type="protein sequence ID" value="MBN8206868.1"/>
    <property type="molecule type" value="Genomic_DNA"/>
</dbReference>
<dbReference type="Proteomes" id="UP000664385">
    <property type="component" value="Unassembled WGS sequence"/>
</dbReference>
<comment type="subunit">
    <text evidence="4">Homotrimer.</text>
</comment>
<dbReference type="CDD" id="cd16841">
    <property type="entry name" value="RraA_family"/>
    <property type="match status" value="1"/>
</dbReference>
<evidence type="ECO:0000256" key="4">
    <source>
        <dbReference type="ARBA" id="ARBA00011233"/>
    </source>
</evidence>
<feature type="binding site" evidence="13">
    <location>
        <position position="122"/>
    </location>
    <ligand>
        <name>Mg(2+)</name>
        <dbReference type="ChEBI" id="CHEBI:18420"/>
    </ligand>
</feature>
<dbReference type="InterPro" id="IPR005493">
    <property type="entry name" value="RraA/RraA-like"/>
</dbReference>
<evidence type="ECO:0000256" key="6">
    <source>
        <dbReference type="ARBA" id="ARBA00012947"/>
    </source>
</evidence>
<evidence type="ECO:0000256" key="7">
    <source>
        <dbReference type="ARBA" id="ARBA00016549"/>
    </source>
</evidence>
<dbReference type="SUPFAM" id="SSF89562">
    <property type="entry name" value="RraA-like"/>
    <property type="match status" value="1"/>
</dbReference>
<gene>
    <name evidence="14" type="ORF">JF543_12995</name>
</gene>
<comment type="similarity">
    <text evidence="3">Belongs to the class II aldolase/RraA-like family.</text>
</comment>
<comment type="caution">
    <text evidence="14">The sequence shown here is derived from an EMBL/GenBank/DDBJ whole genome shotgun (WGS) entry which is preliminary data.</text>
</comment>
<organism evidence="14 15">
    <name type="scientific">Microbacterium esteraromaticum</name>
    <dbReference type="NCBI Taxonomy" id="57043"/>
    <lineage>
        <taxon>Bacteria</taxon>
        <taxon>Bacillati</taxon>
        <taxon>Actinomycetota</taxon>
        <taxon>Actinomycetes</taxon>
        <taxon>Micrococcales</taxon>
        <taxon>Microbacteriaceae</taxon>
        <taxon>Microbacterium</taxon>
    </lineage>
</organism>
<name>A0A939DZL0_9MICO</name>
<evidence type="ECO:0000256" key="13">
    <source>
        <dbReference type="PIRSR" id="PIRSR605493-1"/>
    </source>
</evidence>
<dbReference type="PANTHER" id="PTHR33254">
    <property type="entry name" value="4-HYDROXY-4-METHYL-2-OXOGLUTARATE ALDOLASE 3-RELATED"/>
    <property type="match status" value="1"/>
</dbReference>
<dbReference type="AlphaFoldDB" id="A0A939DZL0"/>
<dbReference type="PANTHER" id="PTHR33254:SF4">
    <property type="entry name" value="4-HYDROXY-4-METHYL-2-OXOGLUTARATE ALDOLASE 3-RELATED"/>
    <property type="match status" value="1"/>
</dbReference>
<comment type="catalytic activity">
    <reaction evidence="1">
        <text>4-hydroxy-4-methyl-2-oxoglutarate = 2 pyruvate</text>
        <dbReference type="Rhea" id="RHEA:22748"/>
        <dbReference type="ChEBI" id="CHEBI:15361"/>
        <dbReference type="ChEBI" id="CHEBI:58276"/>
        <dbReference type="EC" id="4.1.3.17"/>
    </reaction>
</comment>